<reference evidence="2" key="1">
    <citation type="journal article" date="2019" name="Int. J. Syst. Evol. Microbiol.">
        <title>The Global Catalogue of Microorganisms (GCM) 10K type strain sequencing project: providing services to taxonomists for standard genome sequencing and annotation.</title>
        <authorList>
            <consortium name="The Broad Institute Genomics Platform"/>
            <consortium name="The Broad Institute Genome Sequencing Center for Infectious Disease"/>
            <person name="Wu L."/>
            <person name="Ma J."/>
        </authorList>
    </citation>
    <scope>NUCLEOTIDE SEQUENCE [LARGE SCALE GENOMIC DNA]</scope>
    <source>
        <strain evidence="2">KCTC 42423</strain>
    </source>
</reference>
<accession>A0ABW5NDA1</accession>
<evidence type="ECO:0000313" key="1">
    <source>
        <dbReference type="EMBL" id="MFD2592563.1"/>
    </source>
</evidence>
<gene>
    <name evidence="1" type="ORF">ACFSTE_17130</name>
</gene>
<keyword evidence="2" id="KW-1185">Reference proteome</keyword>
<dbReference type="Proteomes" id="UP001597459">
    <property type="component" value="Unassembled WGS sequence"/>
</dbReference>
<comment type="caution">
    <text evidence="1">The sequence shown here is derived from an EMBL/GenBank/DDBJ whole genome shotgun (WGS) entry which is preliminary data.</text>
</comment>
<dbReference type="RefSeq" id="WP_176030441.1">
    <property type="nucleotide sequence ID" value="NZ_JBHSJV010000001.1"/>
</dbReference>
<protein>
    <submittedName>
        <fullName evidence="1">Uncharacterized protein</fullName>
    </submittedName>
</protein>
<proteinExistence type="predicted"/>
<name>A0ABW5NDA1_9FLAO</name>
<sequence length="66" mass="7297">MFEQRINCPNCGTPIPFDVHILLQGKGFTCSGCNASIKLSRESKDTVASSMEEFDKIKKNSFKTAP</sequence>
<organism evidence="1 2">
    <name type="scientific">Aquimarina hainanensis</name>
    <dbReference type="NCBI Taxonomy" id="1578017"/>
    <lineage>
        <taxon>Bacteria</taxon>
        <taxon>Pseudomonadati</taxon>
        <taxon>Bacteroidota</taxon>
        <taxon>Flavobacteriia</taxon>
        <taxon>Flavobacteriales</taxon>
        <taxon>Flavobacteriaceae</taxon>
        <taxon>Aquimarina</taxon>
    </lineage>
</organism>
<evidence type="ECO:0000313" key="2">
    <source>
        <dbReference type="Proteomes" id="UP001597459"/>
    </source>
</evidence>
<dbReference type="EMBL" id="JBHULX010000039">
    <property type="protein sequence ID" value="MFD2592563.1"/>
    <property type="molecule type" value="Genomic_DNA"/>
</dbReference>